<comment type="similarity">
    <text evidence="1">Belongs to the LysR transcriptional regulatory family.</text>
</comment>
<evidence type="ECO:0000256" key="4">
    <source>
        <dbReference type="ARBA" id="ARBA00023163"/>
    </source>
</evidence>
<dbReference type="InParanoid" id="A0A3N0VL70"/>
<dbReference type="GO" id="GO:0043565">
    <property type="term" value="F:sequence-specific DNA binding"/>
    <property type="evidence" value="ECO:0007669"/>
    <property type="project" value="TreeGrafter"/>
</dbReference>
<evidence type="ECO:0000313" key="7">
    <source>
        <dbReference type="Proteomes" id="UP000282106"/>
    </source>
</evidence>
<keyword evidence="3" id="KW-0238">DNA-binding</keyword>
<dbReference type="SUPFAM" id="SSF46785">
    <property type="entry name" value="Winged helix' DNA-binding domain"/>
    <property type="match status" value="1"/>
</dbReference>
<protein>
    <submittedName>
        <fullName evidence="6">LysR family transcriptional regulator</fullName>
    </submittedName>
</protein>
<comment type="caution">
    <text evidence="6">The sequence shown here is derived from an EMBL/GenBank/DDBJ whole genome shotgun (WGS) entry which is preliminary data.</text>
</comment>
<dbReference type="PANTHER" id="PTHR30537:SF3">
    <property type="entry name" value="TRANSCRIPTIONAL REGULATORY PROTEIN"/>
    <property type="match status" value="1"/>
</dbReference>
<feature type="domain" description="HTH lysR-type" evidence="5">
    <location>
        <begin position="6"/>
        <end position="63"/>
    </location>
</feature>
<dbReference type="RefSeq" id="WP_123210364.1">
    <property type="nucleotide sequence ID" value="NZ_RJVO01000001.1"/>
</dbReference>
<dbReference type="Proteomes" id="UP000282106">
    <property type="component" value="Unassembled WGS sequence"/>
</dbReference>
<dbReference type="InterPro" id="IPR036390">
    <property type="entry name" value="WH_DNA-bd_sf"/>
</dbReference>
<evidence type="ECO:0000256" key="1">
    <source>
        <dbReference type="ARBA" id="ARBA00009437"/>
    </source>
</evidence>
<dbReference type="Gene3D" id="1.10.10.10">
    <property type="entry name" value="Winged helix-like DNA-binding domain superfamily/Winged helix DNA-binding domain"/>
    <property type="match status" value="1"/>
</dbReference>
<evidence type="ECO:0000313" key="6">
    <source>
        <dbReference type="EMBL" id="ROH93509.1"/>
    </source>
</evidence>
<dbReference type="Pfam" id="PF03466">
    <property type="entry name" value="LysR_substrate"/>
    <property type="match status" value="1"/>
</dbReference>
<evidence type="ECO:0000259" key="5">
    <source>
        <dbReference type="PROSITE" id="PS50931"/>
    </source>
</evidence>
<reference evidence="6 7" key="1">
    <citation type="submission" date="2018-10" db="EMBL/GenBank/DDBJ databases">
        <authorList>
            <person name="Chen W.-M."/>
        </authorList>
    </citation>
    <scope>NUCLEOTIDE SEQUENCE [LARGE SCALE GENOMIC DNA]</scope>
    <source>
        <strain evidence="6 7">THS-13</strain>
    </source>
</reference>
<evidence type="ECO:0000256" key="2">
    <source>
        <dbReference type="ARBA" id="ARBA00023015"/>
    </source>
</evidence>
<sequence>MSASDLDWNDIPLLLALAKARSMSAAARELGLDVSTISRRVAAVETSMGTRLFIRSNRGYEPTDAGAVFVAHAERVLGEVQALRLETRAEAEGVQGPVRLTSVDALFDHWLIARLPELLQAHPGLQVHLLADNHNLSFTRREADFALRLGQPTEDAALRMRKVGTPGFAVYGTARYAGLPRERWGEQPWLGYGEELAGTLEMQWLRSLRPEPRQVLQVSSLSSLIRACEAGLGLALLPCLLGEPSELCRLSAGVELRRELWLLSHRDAAGIRRFRVVADWLQQRLQADAQLLAGD</sequence>
<dbReference type="Pfam" id="PF00126">
    <property type="entry name" value="HTH_1"/>
    <property type="match status" value="1"/>
</dbReference>
<keyword evidence="7" id="KW-1185">Reference proteome</keyword>
<dbReference type="InterPro" id="IPR005119">
    <property type="entry name" value="LysR_subst-bd"/>
</dbReference>
<keyword evidence="4" id="KW-0804">Transcription</keyword>
<dbReference type="InterPro" id="IPR000847">
    <property type="entry name" value="LysR_HTH_N"/>
</dbReference>
<dbReference type="GO" id="GO:0006351">
    <property type="term" value="P:DNA-templated transcription"/>
    <property type="evidence" value="ECO:0007669"/>
    <property type="project" value="TreeGrafter"/>
</dbReference>
<dbReference type="PROSITE" id="PS50931">
    <property type="entry name" value="HTH_LYSR"/>
    <property type="match status" value="1"/>
</dbReference>
<gene>
    <name evidence="6" type="ORF">ED208_03040</name>
</gene>
<dbReference type="InterPro" id="IPR058163">
    <property type="entry name" value="LysR-type_TF_proteobact-type"/>
</dbReference>
<proteinExistence type="inferred from homology"/>
<dbReference type="PANTHER" id="PTHR30537">
    <property type="entry name" value="HTH-TYPE TRANSCRIPTIONAL REGULATOR"/>
    <property type="match status" value="1"/>
</dbReference>
<dbReference type="Gene3D" id="3.40.190.290">
    <property type="match status" value="1"/>
</dbReference>
<keyword evidence="2" id="KW-0805">Transcription regulation</keyword>
<evidence type="ECO:0000256" key="3">
    <source>
        <dbReference type="ARBA" id="ARBA00023125"/>
    </source>
</evidence>
<dbReference type="InterPro" id="IPR036388">
    <property type="entry name" value="WH-like_DNA-bd_sf"/>
</dbReference>
<accession>A0A3N0VL70</accession>
<dbReference type="FunFam" id="1.10.10.10:FF:000001">
    <property type="entry name" value="LysR family transcriptional regulator"/>
    <property type="match status" value="1"/>
</dbReference>
<organism evidence="6 7">
    <name type="scientific">Stagnimonas aquatica</name>
    <dbReference type="NCBI Taxonomy" id="2689987"/>
    <lineage>
        <taxon>Bacteria</taxon>
        <taxon>Pseudomonadati</taxon>
        <taxon>Pseudomonadota</taxon>
        <taxon>Gammaproteobacteria</taxon>
        <taxon>Nevskiales</taxon>
        <taxon>Nevskiaceae</taxon>
        <taxon>Stagnimonas</taxon>
    </lineage>
</organism>
<dbReference type="EMBL" id="RJVO01000001">
    <property type="protein sequence ID" value="ROH93509.1"/>
    <property type="molecule type" value="Genomic_DNA"/>
</dbReference>
<dbReference type="GO" id="GO:0003700">
    <property type="term" value="F:DNA-binding transcription factor activity"/>
    <property type="evidence" value="ECO:0007669"/>
    <property type="project" value="InterPro"/>
</dbReference>
<dbReference type="AlphaFoldDB" id="A0A3N0VL70"/>
<name>A0A3N0VL70_9GAMM</name>
<dbReference type="SUPFAM" id="SSF53850">
    <property type="entry name" value="Periplasmic binding protein-like II"/>
    <property type="match status" value="1"/>
</dbReference>